<evidence type="ECO:0000256" key="5">
    <source>
        <dbReference type="ARBA" id="ARBA00038359"/>
    </source>
</evidence>
<feature type="domain" description="Rhodopsin" evidence="8">
    <location>
        <begin position="31"/>
        <end position="239"/>
    </location>
</feature>
<proteinExistence type="inferred from homology"/>
<name>A0A8H7C8E7_AGABI</name>
<dbReference type="AlphaFoldDB" id="A0A8H7C8E7"/>
<comment type="subcellular location">
    <subcellularLocation>
        <location evidence="1">Membrane</location>
        <topology evidence="1">Multi-pass membrane protein</topology>
    </subcellularLocation>
</comment>
<comment type="caution">
    <text evidence="9">The sequence shown here is derived from an EMBL/GenBank/DDBJ whole genome shotgun (WGS) entry which is preliminary data.</text>
</comment>
<sequence>MSTMDSVTEKLFILRLTCGICAGVAILTTFLRFTVRIVRKHRLWVDDAFTVVSASALVTQLAGVCLDPARHGVVRGYLLSNMFYLAIWSSRLSILFSLIRITRNLRPTRMLYVFAVLFFLAWAFLTAQLFWICESQKGWKEKPIPQCTLGTVVAVCQIVSDVISDSILLITPIRTFMVITDRKLRYRAMIIFGTCIVTTIVSLVHAAYLFQHLDTSILISAFVENSASLIVCNIPIMVTAVVKLQERRAAQSTARSRSIPLFHKPAVTQPTGFSSTTTDIKLSHTISQQISTSTSITTEGHAKKEDELITDKANV</sequence>
<evidence type="ECO:0000259" key="8">
    <source>
        <dbReference type="Pfam" id="PF20684"/>
    </source>
</evidence>
<keyword evidence="2 7" id="KW-0812">Transmembrane</keyword>
<evidence type="ECO:0000256" key="7">
    <source>
        <dbReference type="SAM" id="Phobius"/>
    </source>
</evidence>
<accession>A0A8H7C8E7</accession>
<dbReference type="Proteomes" id="UP000629468">
    <property type="component" value="Unassembled WGS sequence"/>
</dbReference>
<evidence type="ECO:0000256" key="6">
    <source>
        <dbReference type="SAM" id="MobiDB-lite"/>
    </source>
</evidence>
<evidence type="ECO:0000313" key="9">
    <source>
        <dbReference type="EMBL" id="KAF7770339.1"/>
    </source>
</evidence>
<comment type="similarity">
    <text evidence="5">Belongs to the SAT4 family.</text>
</comment>
<feature type="transmembrane region" description="Helical" evidence="7">
    <location>
        <begin position="188"/>
        <end position="210"/>
    </location>
</feature>
<organism evidence="9 10">
    <name type="scientific">Agaricus bisporus var. burnettii</name>
    <dbReference type="NCBI Taxonomy" id="192524"/>
    <lineage>
        <taxon>Eukaryota</taxon>
        <taxon>Fungi</taxon>
        <taxon>Dikarya</taxon>
        <taxon>Basidiomycota</taxon>
        <taxon>Agaricomycotina</taxon>
        <taxon>Agaricomycetes</taxon>
        <taxon>Agaricomycetidae</taxon>
        <taxon>Agaricales</taxon>
        <taxon>Agaricineae</taxon>
        <taxon>Agaricaceae</taxon>
        <taxon>Agaricus</taxon>
    </lineage>
</organism>
<gene>
    <name evidence="9" type="ORF">Agabi119p4_6313</name>
</gene>
<evidence type="ECO:0000256" key="4">
    <source>
        <dbReference type="ARBA" id="ARBA00023136"/>
    </source>
</evidence>
<reference evidence="9 10" key="1">
    <citation type="journal article" name="Sci. Rep.">
        <title>Telomere-to-telomere assembled and centromere annotated genomes of the two main subspecies of the button mushroom Agaricus bisporus reveal especially polymorphic chromosome ends.</title>
        <authorList>
            <person name="Sonnenberg A.S.M."/>
            <person name="Sedaghat-Telgerd N."/>
            <person name="Lavrijssen B."/>
            <person name="Ohm R.A."/>
            <person name="Hendrickx P.M."/>
            <person name="Scholtmeijer K."/>
            <person name="Baars J.J.P."/>
            <person name="van Peer A."/>
        </authorList>
    </citation>
    <scope>NUCLEOTIDE SEQUENCE [LARGE SCALE GENOMIC DNA]</scope>
    <source>
        <strain evidence="9 10">H119_p4</strain>
    </source>
</reference>
<dbReference type="PANTHER" id="PTHR33048">
    <property type="entry name" value="PTH11-LIKE INTEGRAL MEMBRANE PROTEIN (AFU_ORTHOLOGUE AFUA_5G11245)"/>
    <property type="match status" value="1"/>
</dbReference>
<dbReference type="InterPro" id="IPR052337">
    <property type="entry name" value="SAT4-like"/>
</dbReference>
<evidence type="ECO:0000256" key="1">
    <source>
        <dbReference type="ARBA" id="ARBA00004141"/>
    </source>
</evidence>
<feature type="compositionally biased region" description="Basic and acidic residues" evidence="6">
    <location>
        <begin position="300"/>
        <end position="315"/>
    </location>
</feature>
<keyword evidence="3 7" id="KW-1133">Transmembrane helix</keyword>
<feature type="transmembrane region" description="Helical" evidence="7">
    <location>
        <begin position="111"/>
        <end position="132"/>
    </location>
</feature>
<protein>
    <recommendedName>
        <fullName evidence="8">Rhodopsin domain-containing protein</fullName>
    </recommendedName>
</protein>
<feature type="transmembrane region" description="Helical" evidence="7">
    <location>
        <begin position="43"/>
        <end position="62"/>
    </location>
</feature>
<evidence type="ECO:0000313" key="10">
    <source>
        <dbReference type="Proteomes" id="UP000629468"/>
    </source>
</evidence>
<dbReference type="InterPro" id="IPR049326">
    <property type="entry name" value="Rhodopsin_dom_fungi"/>
</dbReference>
<feature type="transmembrane region" description="Helical" evidence="7">
    <location>
        <begin position="12"/>
        <end position="31"/>
    </location>
</feature>
<evidence type="ECO:0000256" key="2">
    <source>
        <dbReference type="ARBA" id="ARBA00022692"/>
    </source>
</evidence>
<evidence type="ECO:0000256" key="3">
    <source>
        <dbReference type="ARBA" id="ARBA00022989"/>
    </source>
</evidence>
<feature type="transmembrane region" description="Helical" evidence="7">
    <location>
        <begin position="216"/>
        <end position="242"/>
    </location>
</feature>
<dbReference type="GO" id="GO:0016020">
    <property type="term" value="C:membrane"/>
    <property type="evidence" value="ECO:0007669"/>
    <property type="project" value="UniProtKB-SubCell"/>
</dbReference>
<feature type="region of interest" description="Disordered" evidence="6">
    <location>
        <begin position="293"/>
        <end position="315"/>
    </location>
</feature>
<keyword evidence="4 7" id="KW-0472">Membrane</keyword>
<dbReference type="Pfam" id="PF20684">
    <property type="entry name" value="Fung_rhodopsin"/>
    <property type="match status" value="1"/>
</dbReference>
<dbReference type="EMBL" id="JABXXO010000009">
    <property type="protein sequence ID" value="KAF7770339.1"/>
    <property type="molecule type" value="Genomic_DNA"/>
</dbReference>
<dbReference type="PANTHER" id="PTHR33048:SF47">
    <property type="entry name" value="INTEGRAL MEMBRANE PROTEIN-RELATED"/>
    <property type="match status" value="1"/>
</dbReference>
<feature type="transmembrane region" description="Helical" evidence="7">
    <location>
        <begin position="82"/>
        <end position="99"/>
    </location>
</feature>